<comment type="similarity">
    <text evidence="3">Belongs to the bacterial ribosomal protein bS16 family.</text>
</comment>
<dbReference type="Proteomes" id="UP000177885">
    <property type="component" value="Unassembled WGS sequence"/>
</dbReference>
<evidence type="ECO:0000256" key="1">
    <source>
        <dbReference type="ARBA" id="ARBA00022980"/>
    </source>
</evidence>
<dbReference type="InterPro" id="IPR023803">
    <property type="entry name" value="Ribosomal_bS16_dom_sf"/>
</dbReference>
<dbReference type="EMBL" id="MGDT01000008">
    <property type="protein sequence ID" value="OGL66269.1"/>
    <property type="molecule type" value="Genomic_DNA"/>
</dbReference>
<dbReference type="PANTHER" id="PTHR12919">
    <property type="entry name" value="30S RIBOSOMAL PROTEIN S16"/>
    <property type="match status" value="1"/>
</dbReference>
<proteinExistence type="inferred from homology"/>
<dbReference type="PROSITE" id="PS00732">
    <property type="entry name" value="RIBOSOMAL_S16"/>
    <property type="match status" value="1"/>
</dbReference>
<dbReference type="HAMAP" id="MF_00385">
    <property type="entry name" value="Ribosomal_bS16"/>
    <property type="match status" value="1"/>
</dbReference>
<evidence type="ECO:0000313" key="5">
    <source>
        <dbReference type="EMBL" id="OGL66269.1"/>
    </source>
</evidence>
<dbReference type="InterPro" id="IPR020592">
    <property type="entry name" value="Ribosomal_bS16_CS"/>
</dbReference>
<dbReference type="NCBIfam" id="TIGR00002">
    <property type="entry name" value="S16"/>
    <property type="match status" value="1"/>
</dbReference>
<dbReference type="AlphaFoldDB" id="A0A1F7TJX6"/>
<evidence type="ECO:0000256" key="2">
    <source>
        <dbReference type="ARBA" id="ARBA00023274"/>
    </source>
</evidence>
<evidence type="ECO:0000256" key="3">
    <source>
        <dbReference type="HAMAP-Rule" id="MF_00385"/>
    </source>
</evidence>
<dbReference type="Gene3D" id="3.30.1320.10">
    <property type="match status" value="1"/>
</dbReference>
<protein>
    <recommendedName>
        <fullName evidence="3">Small ribosomal subunit protein bS16</fullName>
    </recommendedName>
</protein>
<dbReference type="PANTHER" id="PTHR12919:SF20">
    <property type="entry name" value="SMALL RIBOSOMAL SUBUNIT PROTEIN BS16M"/>
    <property type="match status" value="1"/>
</dbReference>
<reference evidence="5 6" key="1">
    <citation type="journal article" date="2016" name="Nat. Commun.">
        <title>Thousands of microbial genomes shed light on interconnected biogeochemical processes in an aquifer system.</title>
        <authorList>
            <person name="Anantharaman K."/>
            <person name="Brown C.T."/>
            <person name="Hug L.A."/>
            <person name="Sharon I."/>
            <person name="Castelle C.J."/>
            <person name="Probst A.J."/>
            <person name="Thomas B.C."/>
            <person name="Singh A."/>
            <person name="Wilkins M.J."/>
            <person name="Karaoz U."/>
            <person name="Brodie E.L."/>
            <person name="Williams K.H."/>
            <person name="Hubbard S.S."/>
            <person name="Banfield J.F."/>
        </authorList>
    </citation>
    <scope>NUCLEOTIDE SEQUENCE [LARGE SCALE GENOMIC DNA]</scope>
</reference>
<accession>A0A1F7TJX6</accession>
<dbReference type="InterPro" id="IPR000307">
    <property type="entry name" value="Ribosomal_bS16"/>
</dbReference>
<feature type="region of interest" description="Disordered" evidence="4">
    <location>
        <begin position="92"/>
        <end position="112"/>
    </location>
</feature>
<gene>
    <name evidence="3" type="primary">rpsP</name>
    <name evidence="5" type="ORF">A2856_03535</name>
</gene>
<comment type="caution">
    <text evidence="5">The sequence shown here is derived from an EMBL/GenBank/DDBJ whole genome shotgun (WGS) entry which is preliminary data.</text>
</comment>
<keyword evidence="1 3" id="KW-0689">Ribosomal protein</keyword>
<dbReference type="GO" id="GO:0006412">
    <property type="term" value="P:translation"/>
    <property type="evidence" value="ECO:0007669"/>
    <property type="project" value="UniProtKB-UniRule"/>
</dbReference>
<keyword evidence="2 3" id="KW-0687">Ribonucleoprotein</keyword>
<dbReference type="SUPFAM" id="SSF54565">
    <property type="entry name" value="Ribosomal protein S16"/>
    <property type="match status" value="1"/>
</dbReference>
<organism evidence="5 6">
    <name type="scientific">Candidatus Uhrbacteria bacterium RIFCSPHIGHO2_01_FULL_63_20</name>
    <dbReference type="NCBI Taxonomy" id="1802385"/>
    <lineage>
        <taxon>Bacteria</taxon>
        <taxon>Candidatus Uhriibacteriota</taxon>
    </lineage>
</organism>
<dbReference type="GO" id="GO:0005737">
    <property type="term" value="C:cytoplasm"/>
    <property type="evidence" value="ECO:0007669"/>
    <property type="project" value="UniProtKB-ARBA"/>
</dbReference>
<dbReference type="STRING" id="1802385.A2856_03535"/>
<dbReference type="GO" id="GO:0015935">
    <property type="term" value="C:small ribosomal subunit"/>
    <property type="evidence" value="ECO:0007669"/>
    <property type="project" value="TreeGrafter"/>
</dbReference>
<name>A0A1F7TJX6_9BACT</name>
<evidence type="ECO:0000256" key="4">
    <source>
        <dbReference type="SAM" id="MobiDB-lite"/>
    </source>
</evidence>
<dbReference type="GO" id="GO:0003735">
    <property type="term" value="F:structural constituent of ribosome"/>
    <property type="evidence" value="ECO:0007669"/>
    <property type="project" value="InterPro"/>
</dbReference>
<evidence type="ECO:0000313" key="6">
    <source>
        <dbReference type="Proteomes" id="UP000177885"/>
    </source>
</evidence>
<sequence length="112" mass="12913">MVTIRLSRVGRKNAPSYRLVAQDKRKDPWGKSIEILGHFNPRTNPREIVFKTDRIKHWLSQGAEMSDTVWNLFVDEKLVEGKKRSVTHISKERAAKMADEKAKEEKKEAPAA</sequence>
<dbReference type="Pfam" id="PF00886">
    <property type="entry name" value="Ribosomal_S16"/>
    <property type="match status" value="1"/>
</dbReference>